<reference evidence="6" key="1">
    <citation type="submission" date="2020-06" db="EMBL/GenBank/DDBJ databases">
        <title>Legume-microbial interactions unlock mineral nutrients during tropical forest succession.</title>
        <authorList>
            <person name="Epihov D.Z."/>
        </authorList>
    </citation>
    <scope>NUCLEOTIDE SEQUENCE [LARGE SCALE GENOMIC DNA]</scope>
    <source>
        <strain evidence="6">Pan2503</strain>
    </source>
</reference>
<sequence length="345" mass="38430">EQQELQRENLLLRAEYATRYGFPRIVGEHASIREVSQQIQKIAATDTTCLLLGESGTGKELFALAIHHLSSRRQQSFVALNCAAIPEGLVENELFGHEKGAFTGAATRKVGKMDLAHRGTLFLDEIGELPLAIQAKLLRVLEEKRFERVGGTQSIDADVRIIVATNRDLQKQVQEKLFRADLYFRISTVPITIPPLRERGNDVLLLANHFLNKFSREFAKPGLELAEDARERLLHYRWPGNVRELQNTMERAVILAAGVSIRAEALQMPATQPDAATLPAGMLPGKFDWDGTLEQVTGRAAAHVEKALLENTMSECRWNKTRAAEKLGITPKTLLAKLRAAGLEE</sequence>
<dbReference type="PANTHER" id="PTHR32071:SF113">
    <property type="entry name" value="ALGINATE BIOSYNTHESIS TRANSCRIPTIONAL REGULATORY PROTEIN ALGB"/>
    <property type="match status" value="1"/>
</dbReference>
<organism evidence="6 7">
    <name type="scientific">Candidatus Acidiferrum panamense</name>
    <dbReference type="NCBI Taxonomy" id="2741543"/>
    <lineage>
        <taxon>Bacteria</taxon>
        <taxon>Pseudomonadati</taxon>
        <taxon>Acidobacteriota</taxon>
        <taxon>Terriglobia</taxon>
        <taxon>Candidatus Acidiferrales</taxon>
        <taxon>Candidatus Acidiferrum</taxon>
    </lineage>
</organism>
<keyword evidence="1" id="KW-0547">Nucleotide-binding</keyword>
<dbReference type="Gene3D" id="3.40.50.300">
    <property type="entry name" value="P-loop containing nucleotide triphosphate hydrolases"/>
    <property type="match status" value="1"/>
</dbReference>
<evidence type="ECO:0000256" key="2">
    <source>
        <dbReference type="ARBA" id="ARBA00022840"/>
    </source>
</evidence>
<dbReference type="PROSITE" id="PS50045">
    <property type="entry name" value="SIGMA54_INTERACT_4"/>
    <property type="match status" value="1"/>
</dbReference>
<evidence type="ECO:0000256" key="4">
    <source>
        <dbReference type="ARBA" id="ARBA00023163"/>
    </source>
</evidence>
<comment type="caution">
    <text evidence="6">The sequence shown here is derived from an EMBL/GenBank/DDBJ whole genome shotgun (WGS) entry which is preliminary data.</text>
</comment>
<dbReference type="GO" id="GO:0043565">
    <property type="term" value="F:sequence-specific DNA binding"/>
    <property type="evidence" value="ECO:0007669"/>
    <property type="project" value="InterPro"/>
</dbReference>
<evidence type="ECO:0000256" key="1">
    <source>
        <dbReference type="ARBA" id="ARBA00022741"/>
    </source>
</evidence>
<dbReference type="InterPro" id="IPR003593">
    <property type="entry name" value="AAA+_ATPase"/>
</dbReference>
<dbReference type="Pfam" id="PF00158">
    <property type="entry name" value="Sigma54_activat"/>
    <property type="match status" value="1"/>
</dbReference>
<keyword evidence="3" id="KW-0805">Transcription regulation</keyword>
<dbReference type="FunFam" id="3.40.50.300:FF:000006">
    <property type="entry name" value="DNA-binding transcriptional regulator NtrC"/>
    <property type="match status" value="1"/>
</dbReference>
<dbReference type="SMART" id="SM00382">
    <property type="entry name" value="AAA"/>
    <property type="match status" value="1"/>
</dbReference>
<dbReference type="InterPro" id="IPR002078">
    <property type="entry name" value="Sigma_54_int"/>
</dbReference>
<dbReference type="InterPro" id="IPR002197">
    <property type="entry name" value="HTH_Fis"/>
</dbReference>
<keyword evidence="4" id="KW-0804">Transcription</keyword>
<dbReference type="PROSITE" id="PS00688">
    <property type="entry name" value="SIGMA54_INTERACT_3"/>
    <property type="match status" value="1"/>
</dbReference>
<dbReference type="EMBL" id="JACDQQ010000703">
    <property type="protein sequence ID" value="MBA0084764.1"/>
    <property type="molecule type" value="Genomic_DNA"/>
</dbReference>
<gene>
    <name evidence="6" type="ORF">HRJ53_07205</name>
</gene>
<dbReference type="CDD" id="cd00009">
    <property type="entry name" value="AAA"/>
    <property type="match status" value="1"/>
</dbReference>
<feature type="domain" description="Sigma-54 factor interaction" evidence="5">
    <location>
        <begin position="25"/>
        <end position="254"/>
    </location>
</feature>
<keyword evidence="2" id="KW-0067">ATP-binding</keyword>
<dbReference type="GO" id="GO:0006355">
    <property type="term" value="P:regulation of DNA-templated transcription"/>
    <property type="evidence" value="ECO:0007669"/>
    <property type="project" value="InterPro"/>
</dbReference>
<dbReference type="SUPFAM" id="SSF52540">
    <property type="entry name" value="P-loop containing nucleoside triphosphate hydrolases"/>
    <property type="match status" value="1"/>
</dbReference>
<evidence type="ECO:0000313" key="6">
    <source>
        <dbReference type="EMBL" id="MBA0084764.1"/>
    </source>
</evidence>
<dbReference type="InterPro" id="IPR025944">
    <property type="entry name" value="Sigma_54_int_dom_CS"/>
</dbReference>
<keyword evidence="7" id="KW-1185">Reference proteome</keyword>
<dbReference type="GO" id="GO:0005524">
    <property type="term" value="F:ATP binding"/>
    <property type="evidence" value="ECO:0007669"/>
    <property type="project" value="UniProtKB-KW"/>
</dbReference>
<dbReference type="AlphaFoldDB" id="A0A7V8SWB6"/>
<dbReference type="PRINTS" id="PR01590">
    <property type="entry name" value="HTHFIS"/>
</dbReference>
<dbReference type="InterPro" id="IPR009057">
    <property type="entry name" value="Homeodomain-like_sf"/>
</dbReference>
<dbReference type="Proteomes" id="UP000567293">
    <property type="component" value="Unassembled WGS sequence"/>
</dbReference>
<dbReference type="InterPro" id="IPR058031">
    <property type="entry name" value="AAA_lid_NorR"/>
</dbReference>
<evidence type="ECO:0000259" key="5">
    <source>
        <dbReference type="PROSITE" id="PS50045"/>
    </source>
</evidence>
<dbReference type="Gene3D" id="1.10.10.60">
    <property type="entry name" value="Homeodomain-like"/>
    <property type="match status" value="1"/>
</dbReference>
<feature type="non-terminal residue" evidence="6">
    <location>
        <position position="1"/>
    </location>
</feature>
<dbReference type="PANTHER" id="PTHR32071">
    <property type="entry name" value="TRANSCRIPTIONAL REGULATORY PROTEIN"/>
    <property type="match status" value="1"/>
</dbReference>
<dbReference type="Pfam" id="PF25601">
    <property type="entry name" value="AAA_lid_14"/>
    <property type="match status" value="1"/>
</dbReference>
<protein>
    <submittedName>
        <fullName evidence="6">Sigma-54-dependent Fis family transcriptional regulator</fullName>
    </submittedName>
</protein>
<evidence type="ECO:0000313" key="7">
    <source>
        <dbReference type="Proteomes" id="UP000567293"/>
    </source>
</evidence>
<dbReference type="Gene3D" id="1.10.8.60">
    <property type="match status" value="1"/>
</dbReference>
<accession>A0A7V8SWB6</accession>
<dbReference type="Pfam" id="PF02954">
    <property type="entry name" value="HTH_8"/>
    <property type="match status" value="1"/>
</dbReference>
<dbReference type="SUPFAM" id="SSF46689">
    <property type="entry name" value="Homeodomain-like"/>
    <property type="match status" value="1"/>
</dbReference>
<name>A0A7V8SWB6_9BACT</name>
<dbReference type="InterPro" id="IPR027417">
    <property type="entry name" value="P-loop_NTPase"/>
</dbReference>
<proteinExistence type="predicted"/>
<evidence type="ECO:0000256" key="3">
    <source>
        <dbReference type="ARBA" id="ARBA00023015"/>
    </source>
</evidence>